<protein>
    <submittedName>
        <fullName evidence="1">Uncharacterized protein</fullName>
    </submittedName>
</protein>
<sequence>MRDCGTCAACCRWPAVEEIKKPPKTRCQFLQKCGHGCKVYEDRPTACAEYRCSWLRGMGEEQDQPDRCGVLIDRRMTQFGHVLVAKQLCINSAMTEKGKAAVEHATRDEGLPCLIVDFEDTERVIGVAGPQDLREEVESKGPDIRLGGQKDWIGNIVAAAHQGKVYPGLDHGR</sequence>
<dbReference type="AlphaFoldDB" id="A0A0F8ZGJ5"/>
<gene>
    <name evidence="1" type="ORF">LCGC14_3037420</name>
</gene>
<reference evidence="1" key="1">
    <citation type="journal article" date="2015" name="Nature">
        <title>Complex archaea that bridge the gap between prokaryotes and eukaryotes.</title>
        <authorList>
            <person name="Spang A."/>
            <person name="Saw J.H."/>
            <person name="Jorgensen S.L."/>
            <person name="Zaremba-Niedzwiedzka K."/>
            <person name="Martijn J."/>
            <person name="Lind A.E."/>
            <person name="van Eijk R."/>
            <person name="Schleper C."/>
            <person name="Guy L."/>
            <person name="Ettema T.J."/>
        </authorList>
    </citation>
    <scope>NUCLEOTIDE SEQUENCE</scope>
</reference>
<dbReference type="EMBL" id="LAZR01063628">
    <property type="protein sequence ID" value="KKK59136.1"/>
    <property type="molecule type" value="Genomic_DNA"/>
</dbReference>
<dbReference type="PANTHER" id="PTHR36931">
    <property type="entry name" value="UPF0153 PROTEIN YEIW"/>
    <property type="match status" value="1"/>
</dbReference>
<dbReference type="PANTHER" id="PTHR36931:SF1">
    <property type="entry name" value="UPF0153 PROTEIN YEIW"/>
    <property type="match status" value="1"/>
</dbReference>
<name>A0A0F8ZGJ5_9ZZZZ</name>
<comment type="caution">
    <text evidence="1">The sequence shown here is derived from an EMBL/GenBank/DDBJ whole genome shotgun (WGS) entry which is preliminary data.</text>
</comment>
<proteinExistence type="predicted"/>
<accession>A0A0F8ZGJ5</accession>
<dbReference type="InterPro" id="IPR052572">
    <property type="entry name" value="UPF0153_domain"/>
</dbReference>
<organism evidence="1">
    <name type="scientific">marine sediment metagenome</name>
    <dbReference type="NCBI Taxonomy" id="412755"/>
    <lineage>
        <taxon>unclassified sequences</taxon>
        <taxon>metagenomes</taxon>
        <taxon>ecological metagenomes</taxon>
    </lineage>
</organism>
<evidence type="ECO:0000313" key="1">
    <source>
        <dbReference type="EMBL" id="KKK59136.1"/>
    </source>
</evidence>